<proteinExistence type="predicted"/>
<dbReference type="PANTHER" id="PTHR35698">
    <property type="entry name" value="DNA-BINDING PROTEIN RHL1"/>
    <property type="match status" value="1"/>
</dbReference>
<dbReference type="OrthoDB" id="568248at2759"/>
<comment type="caution">
    <text evidence="1">The sequence shown here is derived from an EMBL/GenBank/DDBJ whole genome shotgun (WGS) entry which is preliminary data.</text>
</comment>
<accession>A0A6A1VMM9</accession>
<dbReference type="GO" id="GO:0042023">
    <property type="term" value="P:DNA endoreduplication"/>
    <property type="evidence" value="ECO:0007669"/>
    <property type="project" value="InterPro"/>
</dbReference>
<dbReference type="PANTHER" id="PTHR35698:SF2">
    <property type="entry name" value="DNA-BINDING PROTEIN RHL1"/>
    <property type="match status" value="1"/>
</dbReference>
<organism evidence="1 2">
    <name type="scientific">Morella rubra</name>
    <name type="common">Chinese bayberry</name>
    <dbReference type="NCBI Taxonomy" id="262757"/>
    <lineage>
        <taxon>Eukaryota</taxon>
        <taxon>Viridiplantae</taxon>
        <taxon>Streptophyta</taxon>
        <taxon>Embryophyta</taxon>
        <taxon>Tracheophyta</taxon>
        <taxon>Spermatophyta</taxon>
        <taxon>Magnoliopsida</taxon>
        <taxon>eudicotyledons</taxon>
        <taxon>Gunneridae</taxon>
        <taxon>Pentapetalae</taxon>
        <taxon>rosids</taxon>
        <taxon>fabids</taxon>
        <taxon>Fagales</taxon>
        <taxon>Myricaceae</taxon>
        <taxon>Morella</taxon>
    </lineage>
</organism>
<dbReference type="EMBL" id="RXIC02000023">
    <property type="protein sequence ID" value="KAB1213156.1"/>
    <property type="molecule type" value="Genomic_DNA"/>
</dbReference>
<reference evidence="1 2" key="1">
    <citation type="journal article" date="2019" name="Plant Biotechnol. J.">
        <title>The red bayberry genome and genetic basis of sex determination.</title>
        <authorList>
            <person name="Jia H.M."/>
            <person name="Jia H.J."/>
            <person name="Cai Q.L."/>
            <person name="Wang Y."/>
            <person name="Zhao H.B."/>
            <person name="Yang W.F."/>
            <person name="Wang G.Y."/>
            <person name="Li Y.H."/>
            <person name="Zhan D.L."/>
            <person name="Shen Y.T."/>
            <person name="Niu Q.F."/>
            <person name="Chang L."/>
            <person name="Qiu J."/>
            <person name="Zhao L."/>
            <person name="Xie H.B."/>
            <person name="Fu W.Y."/>
            <person name="Jin J."/>
            <person name="Li X.W."/>
            <person name="Jiao Y."/>
            <person name="Zhou C.C."/>
            <person name="Tu T."/>
            <person name="Chai C.Y."/>
            <person name="Gao J.L."/>
            <person name="Fan L.J."/>
            <person name="van de Weg E."/>
            <person name="Wang J.Y."/>
            <person name="Gao Z.S."/>
        </authorList>
    </citation>
    <scope>NUCLEOTIDE SEQUENCE [LARGE SCALE GENOMIC DNA]</scope>
    <source>
        <tissue evidence="1">Leaves</tissue>
    </source>
</reference>
<name>A0A6A1VMM9_9ROSI</name>
<dbReference type="InterPro" id="IPR038859">
    <property type="entry name" value="RHL1"/>
</dbReference>
<evidence type="ECO:0000313" key="2">
    <source>
        <dbReference type="Proteomes" id="UP000516437"/>
    </source>
</evidence>
<keyword evidence="2" id="KW-1185">Reference proteome</keyword>
<evidence type="ECO:0000313" key="1">
    <source>
        <dbReference type="EMBL" id="KAB1213156.1"/>
    </source>
</evidence>
<dbReference type="Proteomes" id="UP000516437">
    <property type="component" value="Chromosome 5"/>
</dbReference>
<keyword evidence="1" id="KW-0238">DNA-binding</keyword>
<dbReference type="GO" id="GO:0003677">
    <property type="term" value="F:DNA binding"/>
    <property type="evidence" value="ECO:0007669"/>
    <property type="project" value="UniProtKB-KW"/>
</dbReference>
<sequence>MLLKIRTSPDTSRLCSSRSVNARAVSVDARGASTSARCASTSAEVQVGIVTRGILNISIEFWELVSFSESAIAFDAQIVFSEAWWIGRKDDNPEEAQLNFPKELVEGSLVEYNFKGGAGATSVNNPGLHQTGLRCGDEQSPEAELEVEFSDDDKDLKDLMSATPVRYSERTAGRIYNFAEGSPGDDSVECDADVPEGEEKKLVEVDSSNTKYADGNTLNRNLGSVAHDIDNKDAIERTQFPVQNEESAMSVSKLKGLSHTDTAESTSKKMLHSNHGSLVQATISTLFKKAEEKIIFRKQEFGLKEISGRECKRWNELRTVG</sequence>
<dbReference type="AlphaFoldDB" id="A0A6A1VMM9"/>
<gene>
    <name evidence="1" type="ORF">CJ030_MR5G021734</name>
</gene>
<protein>
    <submittedName>
        <fullName evidence="1">DNA-binding protein RHL1</fullName>
    </submittedName>
</protein>